<evidence type="ECO:0000313" key="2">
    <source>
        <dbReference type="EMBL" id="RDX67443.1"/>
    </source>
</evidence>
<protein>
    <recommendedName>
        <fullName evidence="1">Retrotransposon gag domain-containing protein</fullName>
    </recommendedName>
</protein>
<evidence type="ECO:0000259" key="1">
    <source>
        <dbReference type="Pfam" id="PF03732"/>
    </source>
</evidence>
<dbReference type="Proteomes" id="UP000257109">
    <property type="component" value="Unassembled WGS sequence"/>
</dbReference>
<dbReference type="Pfam" id="PF03732">
    <property type="entry name" value="Retrotrans_gag"/>
    <property type="match status" value="1"/>
</dbReference>
<organism evidence="2 3">
    <name type="scientific">Mucuna pruriens</name>
    <name type="common">Velvet bean</name>
    <name type="synonym">Dolichos pruriens</name>
    <dbReference type="NCBI Taxonomy" id="157652"/>
    <lineage>
        <taxon>Eukaryota</taxon>
        <taxon>Viridiplantae</taxon>
        <taxon>Streptophyta</taxon>
        <taxon>Embryophyta</taxon>
        <taxon>Tracheophyta</taxon>
        <taxon>Spermatophyta</taxon>
        <taxon>Magnoliopsida</taxon>
        <taxon>eudicotyledons</taxon>
        <taxon>Gunneridae</taxon>
        <taxon>Pentapetalae</taxon>
        <taxon>rosids</taxon>
        <taxon>fabids</taxon>
        <taxon>Fabales</taxon>
        <taxon>Fabaceae</taxon>
        <taxon>Papilionoideae</taxon>
        <taxon>50 kb inversion clade</taxon>
        <taxon>NPAAA clade</taxon>
        <taxon>indigoferoid/millettioid clade</taxon>
        <taxon>Phaseoleae</taxon>
        <taxon>Mucuna</taxon>
    </lineage>
</organism>
<dbReference type="PANTHER" id="PTHR33223:SF8">
    <property type="entry name" value="OS04G0172440 PROTEIN"/>
    <property type="match status" value="1"/>
</dbReference>
<dbReference type="InterPro" id="IPR005162">
    <property type="entry name" value="Retrotrans_gag_dom"/>
</dbReference>
<proteinExistence type="predicted"/>
<dbReference type="EMBL" id="QJKJ01012996">
    <property type="protein sequence ID" value="RDX67443.1"/>
    <property type="molecule type" value="Genomic_DNA"/>
</dbReference>
<sequence>MASHAHDDKLLIHFFQESLIEVASGWYLNLEEGRIRTWKDLAEAFLKQYKYNEDMTLDCTQLQNMAKRET</sequence>
<name>A0A371EN03_MUCPR</name>
<dbReference type="AlphaFoldDB" id="A0A371EN03"/>
<dbReference type="OrthoDB" id="1297603at2759"/>
<feature type="domain" description="Retrotransposon gag" evidence="1">
    <location>
        <begin position="14"/>
        <end position="67"/>
    </location>
</feature>
<feature type="non-terminal residue" evidence="2">
    <location>
        <position position="1"/>
    </location>
</feature>
<evidence type="ECO:0000313" key="3">
    <source>
        <dbReference type="Proteomes" id="UP000257109"/>
    </source>
</evidence>
<dbReference type="PANTHER" id="PTHR33223">
    <property type="entry name" value="CCHC-TYPE DOMAIN-CONTAINING PROTEIN"/>
    <property type="match status" value="1"/>
</dbReference>
<reference evidence="2" key="1">
    <citation type="submission" date="2018-05" db="EMBL/GenBank/DDBJ databases">
        <title>Draft genome of Mucuna pruriens seed.</title>
        <authorList>
            <person name="Nnadi N.E."/>
            <person name="Vos R."/>
            <person name="Hasami M.H."/>
            <person name="Devisetty U.K."/>
            <person name="Aguiy J.C."/>
        </authorList>
    </citation>
    <scope>NUCLEOTIDE SEQUENCE [LARGE SCALE GENOMIC DNA]</scope>
    <source>
        <strain evidence="2">JCA_2017</strain>
    </source>
</reference>
<keyword evidence="3" id="KW-1185">Reference proteome</keyword>
<gene>
    <name evidence="2" type="ORF">CR513_53680</name>
</gene>
<accession>A0A371EN03</accession>
<comment type="caution">
    <text evidence="2">The sequence shown here is derived from an EMBL/GenBank/DDBJ whole genome shotgun (WGS) entry which is preliminary data.</text>
</comment>